<accession>A0A7K3NPX6</accession>
<reference evidence="1 2" key="1">
    <citation type="submission" date="2020-02" db="EMBL/GenBank/DDBJ databases">
        <title>Comparative genomics of sulfur disproportionating microorganisms.</title>
        <authorList>
            <person name="Ward L.M."/>
            <person name="Bertran E."/>
            <person name="Johnston D.T."/>
        </authorList>
    </citation>
    <scope>NUCLEOTIDE SEQUENCE [LARGE SCALE GENOMIC DNA]</scope>
    <source>
        <strain evidence="1 2">DSM 3696</strain>
    </source>
</reference>
<evidence type="ECO:0000313" key="2">
    <source>
        <dbReference type="Proteomes" id="UP000469724"/>
    </source>
</evidence>
<proteinExistence type="predicted"/>
<dbReference type="SUPFAM" id="SSF51658">
    <property type="entry name" value="Xylose isomerase-like"/>
    <property type="match status" value="1"/>
</dbReference>
<dbReference type="AlphaFoldDB" id="A0A7K3NPX6"/>
<gene>
    <name evidence="1" type="ORF">G3N56_10955</name>
</gene>
<name>A0A7K3NPX6_9BACT</name>
<keyword evidence="2" id="KW-1185">Reference proteome</keyword>
<organism evidence="1 2">
    <name type="scientific">Desulfolutivibrio sulfodismutans</name>
    <dbReference type="NCBI Taxonomy" id="63561"/>
    <lineage>
        <taxon>Bacteria</taxon>
        <taxon>Pseudomonadati</taxon>
        <taxon>Thermodesulfobacteriota</taxon>
        <taxon>Desulfovibrionia</taxon>
        <taxon>Desulfovibrionales</taxon>
        <taxon>Desulfovibrionaceae</taxon>
        <taxon>Desulfolutivibrio</taxon>
    </lineage>
</organism>
<dbReference type="EMBL" id="JAAGRQ010000042">
    <property type="protein sequence ID" value="NDY57259.1"/>
    <property type="molecule type" value="Genomic_DNA"/>
</dbReference>
<dbReference type="GO" id="GO:0016853">
    <property type="term" value="F:isomerase activity"/>
    <property type="evidence" value="ECO:0007669"/>
    <property type="project" value="UniProtKB-KW"/>
</dbReference>
<dbReference type="InterPro" id="IPR036237">
    <property type="entry name" value="Xyl_isomerase-like_sf"/>
</dbReference>
<protein>
    <submittedName>
        <fullName evidence="1">Xylose isomerase</fullName>
    </submittedName>
</protein>
<sequence>MNMPKDSKQHGPWRMAAPSWVVPGTPAENRTYLGDRYAEIGLYFLETSGSLAYAPGDLPPRGDAARYHVHLPLDLPWAEGAGAAFDVTARLAAKVAHLAPWGFVLHPPHQPGQLAAFVELWAADGRDPADILLENVEDAGQDALWPVARELGTGLCLDVGHMLAFGQTSLLATPGVFERTRLAHVYAPYDPENPRDAARWRLPQKEHRHRALSCLDVQGRQTLLALLSGLGPEVVIMHEVFDDTALTDSERAFAALCRQWGFAS</sequence>
<dbReference type="Proteomes" id="UP000469724">
    <property type="component" value="Unassembled WGS sequence"/>
</dbReference>
<comment type="caution">
    <text evidence="1">The sequence shown here is derived from an EMBL/GenBank/DDBJ whole genome shotgun (WGS) entry which is preliminary data.</text>
</comment>
<keyword evidence="1" id="KW-0413">Isomerase</keyword>
<dbReference type="NCBIfam" id="NF041277">
    <property type="entry name" value="coba_remo_CbiR"/>
    <property type="match status" value="1"/>
</dbReference>
<evidence type="ECO:0000313" key="1">
    <source>
        <dbReference type="EMBL" id="NDY57259.1"/>
    </source>
</evidence>